<organism evidence="4 5">
    <name type="scientific">Ascosphaera apis ARSEF 7405</name>
    <dbReference type="NCBI Taxonomy" id="392613"/>
    <lineage>
        <taxon>Eukaryota</taxon>
        <taxon>Fungi</taxon>
        <taxon>Dikarya</taxon>
        <taxon>Ascomycota</taxon>
        <taxon>Pezizomycotina</taxon>
        <taxon>Eurotiomycetes</taxon>
        <taxon>Eurotiomycetidae</taxon>
        <taxon>Onygenales</taxon>
        <taxon>Ascosphaeraceae</taxon>
        <taxon>Ascosphaera</taxon>
    </lineage>
</organism>
<accession>A0A162IEU4</accession>
<dbReference type="PANTHER" id="PTHR13393:SF0">
    <property type="entry name" value="RNA N6-ADENOSINE-METHYLTRANSFERASE METTL16"/>
    <property type="match status" value="1"/>
</dbReference>
<dbReference type="Pfam" id="PF05971">
    <property type="entry name" value="Methyltransf_10"/>
    <property type="match status" value="1"/>
</dbReference>
<dbReference type="VEuPathDB" id="FungiDB:AAP_03058"/>
<feature type="compositionally biased region" description="Gly residues" evidence="3">
    <location>
        <begin position="437"/>
        <end position="446"/>
    </location>
</feature>
<dbReference type="InterPro" id="IPR010286">
    <property type="entry name" value="METTL16/RlmF"/>
</dbReference>
<dbReference type="InterPro" id="IPR029063">
    <property type="entry name" value="SAM-dependent_MTases_sf"/>
</dbReference>
<evidence type="ECO:0000256" key="1">
    <source>
        <dbReference type="ARBA" id="ARBA00022603"/>
    </source>
</evidence>
<sequence length="493" mass="55585">MNSSRNIYRQGRVDFAQLAEVDREFAQYVKANRQVDFNDPDAVRLNYILWIQDLLDETSHDLIEGYDPDRKVRGLDIGTGASCIYPLLGCSTRSTWDFVATELDETNYEWAQANISRNNFDTRISLIKRASSNEALLAGVLEGGDLDFTMCNPPFYTSEAELLHLAELKARPPFSACTGGPIEMICTGGELSFITRIINESMLEENKRRIQWFTSMCGKWESVGRVLEILKNKGCENVAVREFVNQRYDGDEEEEGGQRAAGKNQKIGTKRWGVAWSWMDLRPGMDTARNNISSKIHKHLLPFPSEYLFTRAPADSAQQCHDLQANKRAKLLNSSNLTEPDSTETPSLEEVFARLKETLEPLDMQLRWSSDDQEKVSVIGWCNGDVWSRKARRAKKRSDVDEGIGKAEDIAQLSPRDAKFGVKVVASLTAGENSGEGIQGEIGGAEGSRKRNLGETQEGQHKKLEMRIRWLKGADVVLFESFCGMIKRKIEHN</sequence>
<name>A0A162IEU4_9EURO</name>
<dbReference type="PANTHER" id="PTHR13393">
    <property type="entry name" value="SAM-DEPENDENT METHYLTRANSFERASE"/>
    <property type="match status" value="1"/>
</dbReference>
<dbReference type="AlphaFoldDB" id="A0A162IEU4"/>
<reference evidence="4 5" key="1">
    <citation type="journal article" date="2016" name="Genome Biol. Evol.">
        <title>Divergent and convergent evolution of fungal pathogenicity.</title>
        <authorList>
            <person name="Shang Y."/>
            <person name="Xiao G."/>
            <person name="Zheng P."/>
            <person name="Cen K."/>
            <person name="Zhan S."/>
            <person name="Wang C."/>
        </authorList>
    </citation>
    <scope>NUCLEOTIDE SEQUENCE [LARGE SCALE GENOMIC DNA]</scope>
    <source>
        <strain evidence="4 5">ARSEF 7405</strain>
    </source>
</reference>
<feature type="compositionally biased region" description="Basic and acidic residues" evidence="3">
    <location>
        <begin position="447"/>
        <end position="459"/>
    </location>
</feature>
<proteinExistence type="predicted"/>
<gene>
    <name evidence="4" type="ORF">AAP_03058</name>
</gene>
<evidence type="ECO:0000256" key="3">
    <source>
        <dbReference type="SAM" id="MobiDB-lite"/>
    </source>
</evidence>
<dbReference type="GO" id="GO:0008168">
    <property type="term" value="F:methyltransferase activity"/>
    <property type="evidence" value="ECO:0007669"/>
    <property type="project" value="UniProtKB-KW"/>
</dbReference>
<dbReference type="GO" id="GO:0005634">
    <property type="term" value="C:nucleus"/>
    <property type="evidence" value="ECO:0007669"/>
    <property type="project" value="TreeGrafter"/>
</dbReference>
<evidence type="ECO:0000313" key="5">
    <source>
        <dbReference type="Proteomes" id="UP000242877"/>
    </source>
</evidence>
<dbReference type="Gene3D" id="3.40.50.150">
    <property type="entry name" value="Vaccinia Virus protein VP39"/>
    <property type="match status" value="1"/>
</dbReference>
<feature type="region of interest" description="Disordered" evidence="3">
    <location>
        <begin position="433"/>
        <end position="459"/>
    </location>
</feature>
<evidence type="ECO:0000313" key="4">
    <source>
        <dbReference type="EMBL" id="KZZ92403.1"/>
    </source>
</evidence>
<keyword evidence="5" id="KW-1185">Reference proteome</keyword>
<evidence type="ECO:0000256" key="2">
    <source>
        <dbReference type="ARBA" id="ARBA00022679"/>
    </source>
</evidence>
<protein>
    <submittedName>
        <fullName evidence="4">DUF890 domain-containing protein</fullName>
    </submittedName>
</protein>
<dbReference type="GO" id="GO:0070475">
    <property type="term" value="P:rRNA base methylation"/>
    <property type="evidence" value="ECO:0007669"/>
    <property type="project" value="TreeGrafter"/>
</dbReference>
<dbReference type="Proteomes" id="UP000242877">
    <property type="component" value="Unassembled WGS sequence"/>
</dbReference>
<dbReference type="EMBL" id="AZGZ01000011">
    <property type="protein sequence ID" value="KZZ92403.1"/>
    <property type="molecule type" value="Genomic_DNA"/>
</dbReference>
<keyword evidence="1" id="KW-0489">Methyltransferase</keyword>
<dbReference type="OrthoDB" id="4206351at2759"/>
<dbReference type="SUPFAM" id="SSF53335">
    <property type="entry name" value="S-adenosyl-L-methionine-dependent methyltransferases"/>
    <property type="match status" value="1"/>
</dbReference>
<keyword evidence="2" id="KW-0808">Transferase</keyword>
<comment type="caution">
    <text evidence="4">The sequence shown here is derived from an EMBL/GenBank/DDBJ whole genome shotgun (WGS) entry which is preliminary data.</text>
</comment>